<dbReference type="InterPro" id="IPR058473">
    <property type="entry name" value="DUF8159"/>
</dbReference>
<dbReference type="EMBL" id="FNQT01000002">
    <property type="protein sequence ID" value="SEA12925.1"/>
    <property type="molecule type" value="Genomic_DNA"/>
</dbReference>
<proteinExistence type="predicted"/>
<accession>A0A1H3YN15</accession>
<dbReference type="AlphaFoldDB" id="A0A1H3YN15"/>
<dbReference type="Proteomes" id="UP000236755">
    <property type="component" value="Unassembled WGS sequence"/>
</dbReference>
<organism evidence="2 3">
    <name type="scientific">Haloplanus vescus</name>
    <dbReference type="NCBI Taxonomy" id="555874"/>
    <lineage>
        <taxon>Archaea</taxon>
        <taxon>Methanobacteriati</taxon>
        <taxon>Methanobacteriota</taxon>
        <taxon>Stenosarchaea group</taxon>
        <taxon>Halobacteria</taxon>
        <taxon>Halobacteriales</taxon>
        <taxon>Haloferacaceae</taxon>
        <taxon>Haloplanus</taxon>
    </lineage>
</organism>
<dbReference type="OrthoDB" id="290983at2157"/>
<dbReference type="STRING" id="555874.SAMN04488065_1992"/>
<protein>
    <recommendedName>
        <fullName evidence="1">DUF8159 domain-containing protein</fullName>
    </recommendedName>
</protein>
<evidence type="ECO:0000259" key="1">
    <source>
        <dbReference type="Pfam" id="PF26490"/>
    </source>
</evidence>
<feature type="domain" description="DUF8159" evidence="1">
    <location>
        <begin position="3"/>
        <end position="111"/>
    </location>
</feature>
<sequence length="113" mass="13334">MDESELEEELRNFGVDVHDVDEVDPVELSYITAYPGDEVNHMEMGKVLNAFLDMEEDDDWEATRVEATVLRFEDEVLNTWHAKAEWFEGLREYRISETEFSTRVLETLEEDLE</sequence>
<dbReference type="Pfam" id="PF26490">
    <property type="entry name" value="DUF8159"/>
    <property type="match status" value="1"/>
</dbReference>
<evidence type="ECO:0000313" key="2">
    <source>
        <dbReference type="EMBL" id="SEA12925.1"/>
    </source>
</evidence>
<gene>
    <name evidence="2" type="ORF">SAMN04488065_1992</name>
</gene>
<reference evidence="2 3" key="1">
    <citation type="submission" date="2016-10" db="EMBL/GenBank/DDBJ databases">
        <authorList>
            <person name="de Groot N.N."/>
        </authorList>
    </citation>
    <scope>NUCLEOTIDE SEQUENCE [LARGE SCALE GENOMIC DNA]</scope>
    <source>
        <strain evidence="2 3">CGMCC 1.8712</strain>
    </source>
</reference>
<keyword evidence="3" id="KW-1185">Reference proteome</keyword>
<dbReference type="RefSeq" id="WP_092634436.1">
    <property type="nucleotide sequence ID" value="NZ_FNQT01000002.1"/>
</dbReference>
<evidence type="ECO:0000313" key="3">
    <source>
        <dbReference type="Proteomes" id="UP000236755"/>
    </source>
</evidence>
<name>A0A1H3YN15_9EURY</name>